<organism evidence="2 3">
    <name type="scientific">Streptomyces vulcanius</name>
    <dbReference type="NCBI Taxonomy" id="1441876"/>
    <lineage>
        <taxon>Bacteria</taxon>
        <taxon>Bacillati</taxon>
        <taxon>Actinomycetota</taxon>
        <taxon>Actinomycetes</taxon>
        <taxon>Kitasatosporales</taxon>
        <taxon>Streptomycetaceae</taxon>
        <taxon>Streptomyces</taxon>
    </lineage>
</organism>
<proteinExistence type="inferred from homology"/>
<dbReference type="GO" id="GO:0016491">
    <property type="term" value="F:oxidoreductase activity"/>
    <property type="evidence" value="ECO:0007669"/>
    <property type="project" value="UniProtKB-KW"/>
</dbReference>
<dbReference type="EC" id="1.1.1.-" evidence="2"/>
<evidence type="ECO:0000313" key="3">
    <source>
        <dbReference type="Proteomes" id="UP001595839"/>
    </source>
</evidence>
<comment type="caution">
    <text evidence="2">The sequence shown here is derived from an EMBL/GenBank/DDBJ whole genome shotgun (WGS) entry which is preliminary data.</text>
</comment>
<keyword evidence="3" id="KW-1185">Reference proteome</keyword>
<dbReference type="RefSeq" id="WP_381187114.1">
    <property type="nucleotide sequence ID" value="NZ_JBHSFK010000067.1"/>
</dbReference>
<dbReference type="PANTHER" id="PTHR42760">
    <property type="entry name" value="SHORT-CHAIN DEHYDROGENASES/REDUCTASES FAMILY MEMBER"/>
    <property type="match status" value="1"/>
</dbReference>
<protein>
    <submittedName>
        <fullName evidence="2">SDR family NAD(P)-dependent oxidoreductase</fullName>
        <ecNumber evidence="2">1.1.1.-</ecNumber>
    </submittedName>
</protein>
<reference evidence="3" key="1">
    <citation type="journal article" date="2019" name="Int. J. Syst. Evol. Microbiol.">
        <title>The Global Catalogue of Microorganisms (GCM) 10K type strain sequencing project: providing services to taxonomists for standard genome sequencing and annotation.</title>
        <authorList>
            <consortium name="The Broad Institute Genomics Platform"/>
            <consortium name="The Broad Institute Genome Sequencing Center for Infectious Disease"/>
            <person name="Wu L."/>
            <person name="Ma J."/>
        </authorList>
    </citation>
    <scope>NUCLEOTIDE SEQUENCE [LARGE SCALE GENOMIC DNA]</scope>
    <source>
        <strain evidence="3">CGMCC 4.7177</strain>
    </source>
</reference>
<dbReference type="Gene3D" id="3.40.50.720">
    <property type="entry name" value="NAD(P)-binding Rossmann-like Domain"/>
    <property type="match status" value="1"/>
</dbReference>
<evidence type="ECO:0000313" key="2">
    <source>
        <dbReference type="EMBL" id="MFC4508091.1"/>
    </source>
</evidence>
<dbReference type="EMBL" id="JBHSFK010000067">
    <property type="protein sequence ID" value="MFC4508091.1"/>
    <property type="molecule type" value="Genomic_DNA"/>
</dbReference>
<dbReference type="PROSITE" id="PS00061">
    <property type="entry name" value="ADH_SHORT"/>
    <property type="match status" value="1"/>
</dbReference>
<dbReference type="InterPro" id="IPR002347">
    <property type="entry name" value="SDR_fam"/>
</dbReference>
<dbReference type="InterPro" id="IPR020904">
    <property type="entry name" value="Sc_DH/Rdtase_CS"/>
</dbReference>
<keyword evidence="2" id="KW-0560">Oxidoreductase</keyword>
<name>A0ABV9BDH0_9ACTN</name>
<dbReference type="InterPro" id="IPR036291">
    <property type="entry name" value="NAD(P)-bd_dom_sf"/>
</dbReference>
<dbReference type="Proteomes" id="UP001595839">
    <property type="component" value="Unassembled WGS sequence"/>
</dbReference>
<dbReference type="PRINTS" id="PR00081">
    <property type="entry name" value="GDHRDH"/>
</dbReference>
<gene>
    <name evidence="2" type="ORF">ACFPIH_53350</name>
</gene>
<dbReference type="SUPFAM" id="SSF51735">
    <property type="entry name" value="NAD(P)-binding Rossmann-fold domains"/>
    <property type="match status" value="1"/>
</dbReference>
<comment type="similarity">
    <text evidence="1">Belongs to the short-chain dehydrogenases/reductases (SDR) family.</text>
</comment>
<evidence type="ECO:0000256" key="1">
    <source>
        <dbReference type="ARBA" id="ARBA00006484"/>
    </source>
</evidence>
<accession>A0ABV9BDH0</accession>
<sequence length="256" mass="25724">MNHSLESKVAVVTGGGRGLGRAIAERFGAAGATVVVSDIDGATAKKVAAGIPGATHQVCDVRDERQVAALIDATAERHGGLHIMVPNAGVGSPCPLLEMDLATWRAVTSVNLDGVFLSIRHAAPAIIASGGGSIVTLASVTATTGTPLLAHYAATKAAVVNLTKTAASELRPHGVRVNALLPGFISTDLVIPAAPRVEEILGLPAGGFDALIEQKQGRYGTAEEVAEAALFLAGDQSSFCTGGALVLDGGLGAALL</sequence>
<dbReference type="PRINTS" id="PR00080">
    <property type="entry name" value="SDRFAMILY"/>
</dbReference>
<dbReference type="Pfam" id="PF13561">
    <property type="entry name" value="adh_short_C2"/>
    <property type="match status" value="1"/>
</dbReference>